<evidence type="ECO:0000313" key="1">
    <source>
        <dbReference type="EMBL" id="KAJ4448762.1"/>
    </source>
</evidence>
<dbReference type="Proteomes" id="UP001148838">
    <property type="component" value="Unassembled WGS sequence"/>
</dbReference>
<organism evidence="1 2">
    <name type="scientific">Periplaneta americana</name>
    <name type="common">American cockroach</name>
    <name type="synonym">Blatta americana</name>
    <dbReference type="NCBI Taxonomy" id="6978"/>
    <lineage>
        <taxon>Eukaryota</taxon>
        <taxon>Metazoa</taxon>
        <taxon>Ecdysozoa</taxon>
        <taxon>Arthropoda</taxon>
        <taxon>Hexapoda</taxon>
        <taxon>Insecta</taxon>
        <taxon>Pterygota</taxon>
        <taxon>Neoptera</taxon>
        <taxon>Polyneoptera</taxon>
        <taxon>Dictyoptera</taxon>
        <taxon>Blattodea</taxon>
        <taxon>Blattoidea</taxon>
        <taxon>Blattidae</taxon>
        <taxon>Blattinae</taxon>
        <taxon>Periplaneta</taxon>
    </lineage>
</organism>
<keyword evidence="2" id="KW-1185">Reference proteome</keyword>
<reference evidence="1 2" key="1">
    <citation type="journal article" date="2022" name="Allergy">
        <title>Genome assembly and annotation of Periplaneta americana reveal a comprehensive cockroach allergen profile.</title>
        <authorList>
            <person name="Wang L."/>
            <person name="Xiong Q."/>
            <person name="Saelim N."/>
            <person name="Wang L."/>
            <person name="Nong W."/>
            <person name="Wan A.T."/>
            <person name="Shi M."/>
            <person name="Liu X."/>
            <person name="Cao Q."/>
            <person name="Hui J.H.L."/>
            <person name="Sookrung N."/>
            <person name="Leung T.F."/>
            <person name="Tungtrongchitr A."/>
            <person name="Tsui S.K.W."/>
        </authorList>
    </citation>
    <scope>NUCLEOTIDE SEQUENCE [LARGE SCALE GENOMIC DNA]</scope>
    <source>
        <strain evidence="1">PWHHKU_190912</strain>
    </source>
</reference>
<dbReference type="EMBL" id="JAJSOF020000003">
    <property type="protein sequence ID" value="KAJ4448762.1"/>
    <property type="molecule type" value="Genomic_DNA"/>
</dbReference>
<protein>
    <submittedName>
        <fullName evidence="1">Uncharacterized protein</fullName>
    </submittedName>
</protein>
<evidence type="ECO:0000313" key="2">
    <source>
        <dbReference type="Proteomes" id="UP001148838"/>
    </source>
</evidence>
<gene>
    <name evidence="1" type="ORF">ANN_00153</name>
</gene>
<proteinExistence type="predicted"/>
<name>A0ABQ8TRT3_PERAM</name>
<accession>A0ABQ8TRT3</accession>
<comment type="caution">
    <text evidence="1">The sequence shown here is derived from an EMBL/GenBank/DDBJ whole genome shotgun (WGS) entry which is preliminary data.</text>
</comment>
<sequence length="138" mass="15734">MSDKHAITKVQDNREGLELNGLHQLLVYANDVNMLGTLLEATIVSTWLLHFYDTECGKSNERIPNLTGEQSDGITVFRIPPMTSLMLHRCHTGAINLQSFRSIEVEHKTPDVFQRQPKPSKQHSRKVTYEIDVTDKSM</sequence>